<dbReference type="EMBL" id="BGPR01167076">
    <property type="protein sequence ID" value="GBM17241.1"/>
    <property type="molecule type" value="Genomic_DNA"/>
</dbReference>
<sequence length="130" mass="14381">MISKSYLPCDFIYGTTIINIINAIIPTTLPLVQGSLFEILFCTASGKENRASVDVIASFASSSAFSFPRCPMWALIQPSLVLGVLYREFLNGSGYWISGLIGLSVWIGCRSRSLLVWVVLGIFNRFLKSY</sequence>
<dbReference type="EMBL" id="BGPR01167058">
    <property type="protein sequence ID" value="GBM17168.1"/>
    <property type="molecule type" value="Genomic_DNA"/>
</dbReference>
<dbReference type="AlphaFoldDB" id="A0A4Y2DMV3"/>
<proteinExistence type="predicted"/>
<dbReference type="Proteomes" id="UP000499080">
    <property type="component" value="Unassembled WGS sequence"/>
</dbReference>
<evidence type="ECO:0000313" key="3">
    <source>
        <dbReference type="EMBL" id="GBM17168.1"/>
    </source>
</evidence>
<dbReference type="EMBL" id="BGPR01167075">
    <property type="protein sequence ID" value="GBM17232.1"/>
    <property type="molecule type" value="Genomic_DNA"/>
</dbReference>
<evidence type="ECO:0000313" key="2">
    <source>
        <dbReference type="EMBL" id="GBM17138.1"/>
    </source>
</evidence>
<evidence type="ECO:0000256" key="1">
    <source>
        <dbReference type="SAM" id="Phobius"/>
    </source>
</evidence>
<name>A0A4Y2DMV3_ARAVE</name>
<feature type="transmembrane region" description="Helical" evidence="1">
    <location>
        <begin position="12"/>
        <end position="32"/>
    </location>
</feature>
<reference evidence="2 6" key="1">
    <citation type="journal article" date="2019" name="Sci. Rep.">
        <title>Orb-weaving spider Araneus ventricosus genome elucidates the spidroin gene catalogue.</title>
        <authorList>
            <person name="Kono N."/>
            <person name="Nakamura H."/>
            <person name="Ohtoshi R."/>
            <person name="Moran D.A.P."/>
            <person name="Shinohara A."/>
            <person name="Yoshida Y."/>
            <person name="Fujiwara M."/>
            <person name="Mori M."/>
            <person name="Tomita M."/>
            <person name="Arakawa K."/>
        </authorList>
    </citation>
    <scope>NUCLEOTIDE SEQUENCE [LARGE SCALE GENOMIC DNA]</scope>
</reference>
<evidence type="ECO:0000313" key="6">
    <source>
        <dbReference type="Proteomes" id="UP000499080"/>
    </source>
</evidence>
<gene>
    <name evidence="2" type="ORF">AVEN_191273_1</name>
    <name evidence="4" type="ORF">AVEN_211631_1</name>
    <name evidence="5" type="ORF">AVEN_220911_1</name>
    <name evidence="3" type="ORF">AVEN_52287_1</name>
</gene>
<keyword evidence="1" id="KW-0812">Transmembrane</keyword>
<dbReference type="EMBL" id="BGPR01167048">
    <property type="protein sequence ID" value="GBM17138.1"/>
    <property type="molecule type" value="Genomic_DNA"/>
</dbReference>
<keyword evidence="1" id="KW-1133">Transmembrane helix</keyword>
<keyword evidence="1" id="KW-0472">Membrane</keyword>
<comment type="caution">
    <text evidence="2">The sequence shown here is derived from an EMBL/GenBank/DDBJ whole genome shotgun (WGS) entry which is preliminary data.</text>
</comment>
<protein>
    <submittedName>
        <fullName evidence="2">Uncharacterized protein</fullName>
    </submittedName>
</protein>
<accession>A0A4Y2DMV3</accession>
<organism evidence="2 6">
    <name type="scientific">Araneus ventricosus</name>
    <name type="common">Orbweaver spider</name>
    <name type="synonym">Epeira ventricosa</name>
    <dbReference type="NCBI Taxonomy" id="182803"/>
    <lineage>
        <taxon>Eukaryota</taxon>
        <taxon>Metazoa</taxon>
        <taxon>Ecdysozoa</taxon>
        <taxon>Arthropoda</taxon>
        <taxon>Chelicerata</taxon>
        <taxon>Arachnida</taxon>
        <taxon>Araneae</taxon>
        <taxon>Araneomorphae</taxon>
        <taxon>Entelegynae</taxon>
        <taxon>Araneoidea</taxon>
        <taxon>Araneidae</taxon>
        <taxon>Araneus</taxon>
    </lineage>
</organism>
<keyword evidence="6" id="KW-1185">Reference proteome</keyword>
<evidence type="ECO:0000313" key="5">
    <source>
        <dbReference type="EMBL" id="GBM17241.1"/>
    </source>
</evidence>
<evidence type="ECO:0000313" key="4">
    <source>
        <dbReference type="EMBL" id="GBM17232.1"/>
    </source>
</evidence>